<accession>A0A098TQW5</accession>
<dbReference type="InterPro" id="IPR036873">
    <property type="entry name" value="Rhodanese-like_dom_sf"/>
</dbReference>
<feature type="domain" description="Rhodanese" evidence="3">
    <location>
        <begin position="18"/>
        <end position="142"/>
    </location>
</feature>
<keyword evidence="5" id="KW-1185">Reference proteome</keyword>
<proteinExistence type="predicted"/>
<evidence type="ECO:0000256" key="2">
    <source>
        <dbReference type="ARBA" id="ARBA00022737"/>
    </source>
</evidence>
<comment type="caution">
    <text evidence="4">The sequence shown here is derived from an EMBL/GenBank/DDBJ whole genome shotgun (WGS) entry which is preliminary data.</text>
</comment>
<evidence type="ECO:0000256" key="1">
    <source>
        <dbReference type="ARBA" id="ARBA00022679"/>
    </source>
</evidence>
<evidence type="ECO:0000313" key="4">
    <source>
        <dbReference type="EMBL" id="KGF73223.1"/>
    </source>
</evidence>
<dbReference type="SUPFAM" id="SSF52821">
    <property type="entry name" value="Rhodanese/Cell cycle control phosphatase"/>
    <property type="match status" value="2"/>
</dbReference>
<dbReference type="SMART" id="SM00450">
    <property type="entry name" value="RHOD"/>
    <property type="match status" value="2"/>
</dbReference>
<reference evidence="4 5" key="1">
    <citation type="journal article" date="2014" name="Mol. Ecol.">
        <title>Evolution of Synechococcus.</title>
        <authorList>
            <person name="Dvorak P."/>
            <person name="Casamatta D."/>
            <person name="Hasler P."/>
            <person name="Poulickova A."/>
            <person name="Ondrej V."/>
            <person name="Sanges R."/>
        </authorList>
    </citation>
    <scope>NUCLEOTIDE SEQUENCE [LARGE SCALE GENOMIC DNA]</scope>
    <source>
        <strain evidence="4 5">CAUP A 1101</strain>
    </source>
</reference>
<dbReference type="Gene3D" id="3.40.250.10">
    <property type="entry name" value="Rhodanese-like domain"/>
    <property type="match status" value="2"/>
</dbReference>
<name>A0A098TQW5_9CYAN</name>
<keyword evidence="1 4" id="KW-0808">Transferase</keyword>
<dbReference type="STRING" id="1497020.DO97_01635"/>
<dbReference type="CDD" id="cd01449">
    <property type="entry name" value="TST_Repeat_2"/>
    <property type="match status" value="1"/>
</dbReference>
<dbReference type="GO" id="GO:0004792">
    <property type="term" value="F:thiosulfate-cyanide sulfurtransferase activity"/>
    <property type="evidence" value="ECO:0007669"/>
    <property type="project" value="InterPro"/>
</dbReference>
<dbReference type="AlphaFoldDB" id="A0A098TQW5"/>
<keyword evidence="2" id="KW-0677">Repeat</keyword>
<dbReference type="RefSeq" id="WP_036531892.1">
    <property type="nucleotide sequence ID" value="NZ_JJML01000014.1"/>
</dbReference>
<dbReference type="PROSITE" id="PS00380">
    <property type="entry name" value="RHODANESE_1"/>
    <property type="match status" value="1"/>
</dbReference>
<dbReference type="PANTHER" id="PTHR11364:SF27">
    <property type="entry name" value="SULFURTRANSFERASE"/>
    <property type="match status" value="1"/>
</dbReference>
<dbReference type="OrthoDB" id="9770030at2"/>
<organism evidence="4 5">
    <name type="scientific">Neosynechococcus sphagnicola sy1</name>
    <dbReference type="NCBI Taxonomy" id="1497020"/>
    <lineage>
        <taxon>Bacteria</taxon>
        <taxon>Bacillati</taxon>
        <taxon>Cyanobacteriota</taxon>
        <taxon>Cyanophyceae</taxon>
        <taxon>Neosynechococcales</taxon>
        <taxon>Neosynechococcaceae</taxon>
        <taxon>Neosynechococcus</taxon>
    </lineage>
</organism>
<gene>
    <name evidence="4" type="ORF">DO97_01635</name>
</gene>
<dbReference type="Proteomes" id="UP000030170">
    <property type="component" value="Unassembled WGS sequence"/>
</dbReference>
<feature type="domain" description="Rhodanese" evidence="3">
    <location>
        <begin position="172"/>
        <end position="275"/>
    </location>
</feature>
<keyword evidence="4" id="KW-0670">Pyruvate</keyword>
<dbReference type="PROSITE" id="PS50206">
    <property type="entry name" value="RHODANESE_3"/>
    <property type="match status" value="2"/>
</dbReference>
<dbReference type="InterPro" id="IPR001763">
    <property type="entry name" value="Rhodanese-like_dom"/>
</dbReference>
<dbReference type="InterPro" id="IPR045078">
    <property type="entry name" value="TST/MPST-like"/>
</dbReference>
<protein>
    <submittedName>
        <fullName evidence="4">3-mercaptopyruvate sulfurtransferase</fullName>
    </submittedName>
</protein>
<dbReference type="CDD" id="cd01448">
    <property type="entry name" value="TST_Repeat_1"/>
    <property type="match status" value="1"/>
</dbReference>
<evidence type="ECO:0000313" key="5">
    <source>
        <dbReference type="Proteomes" id="UP000030170"/>
    </source>
</evidence>
<sequence>MTESQRVVSAAWLWDHLQDPQVVIADCRFSLTDPIWGQQQYQIGHLPGAYYLDLNRDLSGPLQRHGGRHPLPHPDTLSQTFTAMGLHSGDSPPPTLLVAYDDSKLAFAARLWWLAHYLGHPRVAVLDGGFTAWQRAGYSVTSQLPLWKSGRFIPQLRPDYVVDIATVKAHKELPGVALVDAREAVRYRGEQEPIDPIAGHIPGAVNYPWQEITDPHGYLRPLSEQQQRWAGLQAADEIIVYCGSGVTACVDLLSLAIAGISTGKLYAGSWSDWCSYQSPSGDS</sequence>
<dbReference type="InterPro" id="IPR001307">
    <property type="entry name" value="Thiosulphate_STrfase_CS"/>
</dbReference>
<dbReference type="EMBL" id="JJML01000014">
    <property type="protein sequence ID" value="KGF73223.1"/>
    <property type="molecule type" value="Genomic_DNA"/>
</dbReference>
<evidence type="ECO:0000259" key="3">
    <source>
        <dbReference type="PROSITE" id="PS50206"/>
    </source>
</evidence>
<dbReference type="Pfam" id="PF00581">
    <property type="entry name" value="Rhodanese"/>
    <property type="match status" value="2"/>
</dbReference>
<dbReference type="PANTHER" id="PTHR11364">
    <property type="entry name" value="THIOSULFATE SULFERTANSFERASE"/>
    <property type="match status" value="1"/>
</dbReference>